<name>A0A7W8E9Y1_9BACT</name>
<organism evidence="1 2">
    <name type="scientific">Granulicella mallensis</name>
    <dbReference type="NCBI Taxonomy" id="940614"/>
    <lineage>
        <taxon>Bacteria</taxon>
        <taxon>Pseudomonadati</taxon>
        <taxon>Acidobacteriota</taxon>
        <taxon>Terriglobia</taxon>
        <taxon>Terriglobales</taxon>
        <taxon>Acidobacteriaceae</taxon>
        <taxon>Granulicella</taxon>
    </lineage>
</organism>
<protein>
    <submittedName>
        <fullName evidence="1">Uncharacterized protein</fullName>
    </submittedName>
</protein>
<proteinExistence type="predicted"/>
<comment type="caution">
    <text evidence="1">The sequence shown here is derived from an EMBL/GenBank/DDBJ whole genome shotgun (WGS) entry which is preliminary data.</text>
</comment>
<evidence type="ECO:0000313" key="1">
    <source>
        <dbReference type="EMBL" id="MBB5064998.1"/>
    </source>
</evidence>
<sequence>MKRILLRTLAGLLIIAALSYPVDWAVWKLRVSHGNGMGKVQVISVVAAEMKNNKEEYYLGDVNVVDCSYSLFPQAGSGACWWLQRHRQVVDRY</sequence>
<dbReference type="AlphaFoldDB" id="A0A7W8E9Y1"/>
<dbReference type="EMBL" id="JACHIO010000014">
    <property type="protein sequence ID" value="MBB5064998.1"/>
    <property type="molecule type" value="Genomic_DNA"/>
</dbReference>
<dbReference type="Proteomes" id="UP000584867">
    <property type="component" value="Unassembled WGS sequence"/>
</dbReference>
<dbReference type="RefSeq" id="WP_184257358.1">
    <property type="nucleotide sequence ID" value="NZ_JACHIO010000014.1"/>
</dbReference>
<gene>
    <name evidence="1" type="ORF">HDF15_003361</name>
</gene>
<evidence type="ECO:0000313" key="2">
    <source>
        <dbReference type="Proteomes" id="UP000584867"/>
    </source>
</evidence>
<accession>A0A7W8E9Y1</accession>
<reference evidence="1 2" key="1">
    <citation type="submission" date="2020-08" db="EMBL/GenBank/DDBJ databases">
        <title>Genomic Encyclopedia of Type Strains, Phase IV (KMG-V): Genome sequencing to study the core and pangenomes of soil and plant-associated prokaryotes.</title>
        <authorList>
            <person name="Whitman W."/>
        </authorList>
    </citation>
    <scope>NUCLEOTIDE SEQUENCE [LARGE SCALE GENOMIC DNA]</scope>
    <source>
        <strain evidence="1 2">X5P3</strain>
    </source>
</reference>